<gene>
    <name evidence="1" type="ORF">Tci_044819</name>
</gene>
<organism evidence="1">
    <name type="scientific">Tanacetum cinerariifolium</name>
    <name type="common">Dalmatian daisy</name>
    <name type="synonym">Chrysanthemum cinerariifolium</name>
    <dbReference type="NCBI Taxonomy" id="118510"/>
    <lineage>
        <taxon>Eukaryota</taxon>
        <taxon>Viridiplantae</taxon>
        <taxon>Streptophyta</taxon>
        <taxon>Embryophyta</taxon>
        <taxon>Tracheophyta</taxon>
        <taxon>Spermatophyta</taxon>
        <taxon>Magnoliopsida</taxon>
        <taxon>eudicotyledons</taxon>
        <taxon>Gunneridae</taxon>
        <taxon>Pentapetalae</taxon>
        <taxon>asterids</taxon>
        <taxon>campanulids</taxon>
        <taxon>Asterales</taxon>
        <taxon>Asteraceae</taxon>
        <taxon>Asteroideae</taxon>
        <taxon>Anthemideae</taxon>
        <taxon>Anthemidinae</taxon>
        <taxon>Tanacetum</taxon>
    </lineage>
</organism>
<accession>A0A6L2MFS8</accession>
<name>A0A6L2MFS8_TANCI</name>
<sequence>MNQNFYNSDSSGSLIIIPFFETPKVLLLAWDRVFEIKDAFGNKQINPEDIQELFRKLFNDVQNIHEELAEYINTPGWNRPAFYDDDDDDDVDYTIAITPVLSTEEPNNSLSMGDERLDTILATESDEVIKSSVENLVPIPSEFEGIPDTMCDVHLVNNPTPLKAKYHFEIVINSNDDISSSDDDSLYKENIEYVEASPHDSEVVSLAVAEIVIPKEEEIKDDNLREKFLNISSGSTTTHSDVSLSEYDSFIFDLPNDQFPPTDRSDFTHEEFVDELAHIISSPEYDCFYFRNLPDPGELISILNFGIRENLSITRVNLLVEDDHSPLLAYVVWIFLAYLTYPVIPPYLHSFGNEDTIFDPGIASNRFYSFKPGLSHRCRTFKKFNTHRSHLNKSLMEMLFSTCFPMDQ</sequence>
<dbReference type="EMBL" id="BKCJ010006572">
    <property type="protein sequence ID" value="GEU72841.1"/>
    <property type="molecule type" value="Genomic_DNA"/>
</dbReference>
<protein>
    <submittedName>
        <fullName evidence="1">Uncharacterized protein</fullName>
    </submittedName>
</protein>
<proteinExistence type="predicted"/>
<comment type="caution">
    <text evidence="1">The sequence shown here is derived from an EMBL/GenBank/DDBJ whole genome shotgun (WGS) entry which is preliminary data.</text>
</comment>
<dbReference type="AlphaFoldDB" id="A0A6L2MFS8"/>
<reference evidence="1" key="1">
    <citation type="journal article" date="2019" name="Sci. Rep.">
        <title>Draft genome of Tanacetum cinerariifolium, the natural source of mosquito coil.</title>
        <authorList>
            <person name="Yamashiro T."/>
            <person name="Shiraishi A."/>
            <person name="Satake H."/>
            <person name="Nakayama K."/>
        </authorList>
    </citation>
    <scope>NUCLEOTIDE SEQUENCE</scope>
</reference>
<evidence type="ECO:0000313" key="1">
    <source>
        <dbReference type="EMBL" id="GEU72841.1"/>
    </source>
</evidence>